<proteinExistence type="predicted"/>
<organism evidence="4 5">
    <name type="scientific">Melanomma pulvis-pyrius CBS 109.77</name>
    <dbReference type="NCBI Taxonomy" id="1314802"/>
    <lineage>
        <taxon>Eukaryota</taxon>
        <taxon>Fungi</taxon>
        <taxon>Dikarya</taxon>
        <taxon>Ascomycota</taxon>
        <taxon>Pezizomycotina</taxon>
        <taxon>Dothideomycetes</taxon>
        <taxon>Pleosporomycetidae</taxon>
        <taxon>Pleosporales</taxon>
        <taxon>Melanommataceae</taxon>
        <taxon>Melanomma</taxon>
    </lineage>
</organism>
<dbReference type="GO" id="GO:0006633">
    <property type="term" value="P:fatty acid biosynthetic process"/>
    <property type="evidence" value="ECO:0007669"/>
    <property type="project" value="TreeGrafter"/>
</dbReference>
<dbReference type="InterPro" id="IPR050091">
    <property type="entry name" value="PKS_NRPS_Biosynth_Enz"/>
</dbReference>
<evidence type="ECO:0000313" key="4">
    <source>
        <dbReference type="EMBL" id="KAF2795479.1"/>
    </source>
</evidence>
<dbReference type="Gene3D" id="3.40.50.720">
    <property type="entry name" value="NAD(P)-binding Rossmann-like Domain"/>
    <property type="match status" value="2"/>
</dbReference>
<dbReference type="GO" id="GO:0031177">
    <property type="term" value="F:phosphopantetheine binding"/>
    <property type="evidence" value="ECO:0007669"/>
    <property type="project" value="InterPro"/>
</dbReference>
<dbReference type="CDD" id="cd05195">
    <property type="entry name" value="enoyl_red"/>
    <property type="match status" value="1"/>
</dbReference>
<dbReference type="InterPro" id="IPR006162">
    <property type="entry name" value="Ppantetheine_attach_site"/>
</dbReference>
<dbReference type="GO" id="GO:0004312">
    <property type="term" value="F:fatty acid synthase activity"/>
    <property type="evidence" value="ECO:0007669"/>
    <property type="project" value="TreeGrafter"/>
</dbReference>
<dbReference type="InterPro" id="IPR036291">
    <property type="entry name" value="NAD(P)-bd_dom_sf"/>
</dbReference>
<dbReference type="GO" id="GO:0016491">
    <property type="term" value="F:oxidoreductase activity"/>
    <property type="evidence" value="ECO:0007669"/>
    <property type="project" value="InterPro"/>
</dbReference>
<dbReference type="Proteomes" id="UP000799757">
    <property type="component" value="Unassembled WGS sequence"/>
</dbReference>
<accession>A0A6A6XG60</accession>
<dbReference type="InterPro" id="IPR009081">
    <property type="entry name" value="PP-bd_ACP"/>
</dbReference>
<dbReference type="SUPFAM" id="SSF47336">
    <property type="entry name" value="ACP-like"/>
    <property type="match status" value="1"/>
</dbReference>
<dbReference type="InterPro" id="IPR013968">
    <property type="entry name" value="PKS_KR"/>
</dbReference>
<evidence type="ECO:0000256" key="1">
    <source>
        <dbReference type="ARBA" id="ARBA00022450"/>
    </source>
</evidence>
<keyword evidence="2" id="KW-0597">Phosphoprotein</keyword>
<dbReference type="EMBL" id="MU001857">
    <property type="protein sequence ID" value="KAF2795479.1"/>
    <property type="molecule type" value="Genomic_DNA"/>
</dbReference>
<dbReference type="GO" id="GO:0044550">
    <property type="term" value="P:secondary metabolite biosynthetic process"/>
    <property type="evidence" value="ECO:0007669"/>
    <property type="project" value="TreeGrafter"/>
</dbReference>
<name>A0A6A6XG60_9PLEO</name>
<gene>
    <name evidence="4" type="ORF">K505DRAFT_348568</name>
</gene>
<keyword evidence="5" id="KW-1185">Reference proteome</keyword>
<protein>
    <submittedName>
        <fullName evidence="4">KR-domain-containing protein</fullName>
    </submittedName>
</protein>
<dbReference type="InterPro" id="IPR057326">
    <property type="entry name" value="KR_dom"/>
</dbReference>
<dbReference type="PANTHER" id="PTHR43775">
    <property type="entry name" value="FATTY ACID SYNTHASE"/>
    <property type="match status" value="1"/>
</dbReference>
<dbReference type="SMART" id="SM00823">
    <property type="entry name" value="PKS_PP"/>
    <property type="match status" value="1"/>
</dbReference>
<dbReference type="InterPro" id="IPR020806">
    <property type="entry name" value="PKS_PP-bd"/>
</dbReference>
<dbReference type="Pfam" id="PF13602">
    <property type="entry name" value="ADH_zinc_N_2"/>
    <property type="match status" value="1"/>
</dbReference>
<sequence>MYMTVGSISKRIFLTNVYGIAAAHVFYSRDSAFADDIKRMTGGRGVDVIISSQQGLIFKVSWNSMAMFGRFVDIGLKYVSLRGQLPMHVFTRNASFSGINLETLVEHDKSLSRLTSMTPIQCCSLHEAEQALRFLQSGKPSGKIILEVHRTASVPTNRNISFFYRFRKDGTYIIASGLGGIGRSIACWLFERNAKNLFLISRSGGSKRAQDVVTELRSNGVKVQCPVCDIADLPSLRSALDECAKTMPPIRGCIQTAMVLRDSTFSKLTLCEWQQATRPKVQGSWNLHEVLPTRMDFFILLSSVAGIVGNLGQSSYCAGNTYQDAFARYRTSIGEKAVTIDVGVVLDEGFVAENQDPLHSQVVTGIDLPADIETRGRDIPSALEQPIFRYMQQAEGSYRRMQDSNSQVRTFQEAFTNADSASAGAFVVAEALKMKLSRVLGLPIAHINIESALDSYGVDSLVGLELRNWLSKESGADLAVFEILGGATMLQIVIKQET</sequence>
<dbReference type="Gene3D" id="1.10.1200.10">
    <property type="entry name" value="ACP-like"/>
    <property type="match status" value="1"/>
</dbReference>
<dbReference type="InterPro" id="IPR036736">
    <property type="entry name" value="ACP-like_sf"/>
</dbReference>
<reference evidence="4" key="1">
    <citation type="journal article" date="2020" name="Stud. Mycol.">
        <title>101 Dothideomycetes genomes: a test case for predicting lifestyles and emergence of pathogens.</title>
        <authorList>
            <person name="Haridas S."/>
            <person name="Albert R."/>
            <person name="Binder M."/>
            <person name="Bloem J."/>
            <person name="Labutti K."/>
            <person name="Salamov A."/>
            <person name="Andreopoulos B."/>
            <person name="Baker S."/>
            <person name="Barry K."/>
            <person name="Bills G."/>
            <person name="Bluhm B."/>
            <person name="Cannon C."/>
            <person name="Castanera R."/>
            <person name="Culley D."/>
            <person name="Daum C."/>
            <person name="Ezra D."/>
            <person name="Gonzalez J."/>
            <person name="Henrissat B."/>
            <person name="Kuo A."/>
            <person name="Liang C."/>
            <person name="Lipzen A."/>
            <person name="Lutzoni F."/>
            <person name="Magnuson J."/>
            <person name="Mondo S."/>
            <person name="Nolan M."/>
            <person name="Ohm R."/>
            <person name="Pangilinan J."/>
            <person name="Park H.-J."/>
            <person name="Ramirez L."/>
            <person name="Alfaro M."/>
            <person name="Sun H."/>
            <person name="Tritt A."/>
            <person name="Yoshinaga Y."/>
            <person name="Zwiers L.-H."/>
            <person name="Turgeon B."/>
            <person name="Goodwin S."/>
            <person name="Spatafora J."/>
            <person name="Crous P."/>
            <person name="Grigoriev I."/>
        </authorList>
    </citation>
    <scope>NUCLEOTIDE SEQUENCE</scope>
    <source>
        <strain evidence="4">CBS 109.77</strain>
    </source>
</reference>
<dbReference type="SUPFAM" id="SSF51735">
    <property type="entry name" value="NAD(P)-binding Rossmann-fold domains"/>
    <property type="match status" value="2"/>
</dbReference>
<dbReference type="Pfam" id="PF08659">
    <property type="entry name" value="KR"/>
    <property type="match status" value="1"/>
</dbReference>
<feature type="domain" description="Carrier" evidence="3">
    <location>
        <begin position="423"/>
        <end position="498"/>
    </location>
</feature>
<dbReference type="SMART" id="SM00829">
    <property type="entry name" value="PKS_ER"/>
    <property type="match status" value="1"/>
</dbReference>
<evidence type="ECO:0000313" key="5">
    <source>
        <dbReference type="Proteomes" id="UP000799757"/>
    </source>
</evidence>
<dbReference type="PANTHER" id="PTHR43775:SF29">
    <property type="entry name" value="ASPERFURANONE POLYKETIDE SYNTHASE AFOG-RELATED"/>
    <property type="match status" value="1"/>
</dbReference>
<dbReference type="SMART" id="SM00822">
    <property type="entry name" value="PKS_KR"/>
    <property type="match status" value="1"/>
</dbReference>
<keyword evidence="1" id="KW-0596">Phosphopantetheine</keyword>
<evidence type="ECO:0000256" key="2">
    <source>
        <dbReference type="ARBA" id="ARBA00022553"/>
    </source>
</evidence>
<evidence type="ECO:0000259" key="3">
    <source>
        <dbReference type="PROSITE" id="PS50075"/>
    </source>
</evidence>
<dbReference type="AlphaFoldDB" id="A0A6A6XG60"/>
<dbReference type="Pfam" id="PF23297">
    <property type="entry name" value="ACP_SdgA_C"/>
    <property type="match status" value="1"/>
</dbReference>
<dbReference type="OrthoDB" id="329835at2759"/>
<dbReference type="PROSITE" id="PS00012">
    <property type="entry name" value="PHOSPHOPANTETHEINE"/>
    <property type="match status" value="1"/>
</dbReference>
<dbReference type="InterPro" id="IPR020843">
    <property type="entry name" value="ER"/>
</dbReference>
<dbReference type="PROSITE" id="PS50075">
    <property type="entry name" value="CARRIER"/>
    <property type="match status" value="1"/>
</dbReference>